<feature type="transmembrane region" description="Helical" evidence="13">
    <location>
        <begin position="144"/>
        <end position="162"/>
    </location>
</feature>
<keyword evidence="8" id="KW-0653">Protein transport</keyword>
<evidence type="ECO:0000256" key="7">
    <source>
        <dbReference type="ARBA" id="ARBA00022795"/>
    </source>
</evidence>
<dbReference type="AlphaFoldDB" id="A0A5J4L6D0"/>
<keyword evidence="7" id="KW-1005">Bacterial flagellum biogenesis</keyword>
<name>A0A5J4L6D0_9ZZZZ</name>
<comment type="subcellular location">
    <subcellularLocation>
        <location evidence="1">Cell membrane</location>
        <topology evidence="1">Multi-pass membrane protein</topology>
    </subcellularLocation>
</comment>
<keyword evidence="11" id="KW-1006">Bacterial flagellum protein export</keyword>
<evidence type="ECO:0000256" key="3">
    <source>
        <dbReference type="ARBA" id="ARBA00021622"/>
    </source>
</evidence>
<dbReference type="InterPro" id="IPR006136">
    <property type="entry name" value="FlhB"/>
</dbReference>
<keyword evidence="9 13" id="KW-1133">Transmembrane helix</keyword>
<feature type="transmembrane region" description="Helical" evidence="13">
    <location>
        <begin position="191"/>
        <end position="209"/>
    </location>
</feature>
<evidence type="ECO:0000256" key="6">
    <source>
        <dbReference type="ARBA" id="ARBA00022692"/>
    </source>
</evidence>
<dbReference type="Gene3D" id="3.40.1690.10">
    <property type="entry name" value="secretion proteins EscU"/>
    <property type="match status" value="1"/>
</dbReference>
<feature type="transmembrane region" description="Helical" evidence="13">
    <location>
        <begin position="87"/>
        <end position="108"/>
    </location>
</feature>
<feature type="region of interest" description="Disordered" evidence="12">
    <location>
        <begin position="1"/>
        <end position="24"/>
    </location>
</feature>
<feature type="transmembrane region" description="Helical" evidence="13">
    <location>
        <begin position="36"/>
        <end position="59"/>
    </location>
</feature>
<dbReference type="GO" id="GO:0005886">
    <property type="term" value="C:plasma membrane"/>
    <property type="evidence" value="ECO:0007669"/>
    <property type="project" value="UniProtKB-SubCell"/>
</dbReference>
<dbReference type="PRINTS" id="PR00950">
    <property type="entry name" value="TYPE3IMSPROT"/>
</dbReference>
<keyword evidence="6 13" id="KW-0812">Transmembrane</keyword>
<keyword evidence="14" id="KW-0966">Cell projection</keyword>
<dbReference type="GO" id="GO:0009306">
    <property type="term" value="P:protein secretion"/>
    <property type="evidence" value="ECO:0007669"/>
    <property type="project" value="InterPro"/>
</dbReference>
<evidence type="ECO:0000256" key="12">
    <source>
        <dbReference type="SAM" id="MobiDB-lite"/>
    </source>
</evidence>
<organism evidence="14">
    <name type="scientific">hot springs metagenome</name>
    <dbReference type="NCBI Taxonomy" id="433727"/>
    <lineage>
        <taxon>unclassified sequences</taxon>
        <taxon>metagenomes</taxon>
        <taxon>ecological metagenomes</taxon>
    </lineage>
</organism>
<evidence type="ECO:0000256" key="4">
    <source>
        <dbReference type="ARBA" id="ARBA00022448"/>
    </source>
</evidence>
<evidence type="ECO:0000256" key="13">
    <source>
        <dbReference type="SAM" id="Phobius"/>
    </source>
</evidence>
<evidence type="ECO:0000256" key="5">
    <source>
        <dbReference type="ARBA" id="ARBA00022475"/>
    </source>
</evidence>
<dbReference type="Gene3D" id="6.10.250.2080">
    <property type="match status" value="1"/>
</dbReference>
<dbReference type="NCBIfam" id="TIGR00328">
    <property type="entry name" value="flhB"/>
    <property type="match status" value="1"/>
</dbReference>
<dbReference type="PANTHER" id="PTHR30531">
    <property type="entry name" value="FLAGELLAR BIOSYNTHETIC PROTEIN FLHB"/>
    <property type="match status" value="1"/>
</dbReference>
<dbReference type="InterPro" id="IPR006135">
    <property type="entry name" value="T3SS_substrate_exporter"/>
</dbReference>
<evidence type="ECO:0000256" key="10">
    <source>
        <dbReference type="ARBA" id="ARBA00023136"/>
    </source>
</evidence>
<sequence>MPEEFEERTEQATPRRRQKAREKGEIPRSRELTGIIPLWVVFLYLSFGGFMFTSLLTYLRTSLKRGFEISLNEVSFMDIFKTDIMNAALIMAPFLGTMLFVIVIVHFLQTGFLLSPAPLSPDINRINPLEGIKKFFNLNTVFETVKGVLKVIVLGLIIYFLIKKELMNLPLLVDMDVQSIMFFSFNQIRRLLLIAAIVLTIFAVADFAYQRWQFERNLRMTKQEIKEEYKEVEGDPRVKARIRSLQREMARKRMMQEVPKADVVITNPTHFAVALKYDSSKMGAPTVVAKGANIIAEKIKEIAVKNNVPVFEDKPLARTLFKLNIGQEIPETLYRAVATILANVYKLKKQKTENR</sequence>
<reference evidence="14" key="1">
    <citation type="submission" date="2019-10" db="EMBL/GenBank/DDBJ databases">
        <title>Metagenomic sequencing of thiosulfate-disproportionating enrichment culture.</title>
        <authorList>
            <person name="Umezawa K."/>
            <person name="Kojima H."/>
            <person name="Fukui M."/>
        </authorList>
    </citation>
    <scope>NUCLEOTIDE SEQUENCE</scope>
    <source>
        <strain evidence="14">45J</strain>
    </source>
</reference>
<proteinExistence type="inferred from homology"/>
<keyword evidence="14" id="KW-0282">Flagellum</keyword>
<dbReference type="SUPFAM" id="SSF160544">
    <property type="entry name" value="EscU C-terminal domain-like"/>
    <property type="match status" value="1"/>
</dbReference>
<comment type="similarity">
    <text evidence="2">Belongs to the type III secretion exporter family.</text>
</comment>
<dbReference type="InterPro" id="IPR029025">
    <property type="entry name" value="T3SS_substrate_exporter_C"/>
</dbReference>
<gene>
    <name evidence="14" type="ORF">A45J_2223</name>
</gene>
<evidence type="ECO:0000256" key="8">
    <source>
        <dbReference type="ARBA" id="ARBA00022927"/>
    </source>
</evidence>
<evidence type="ECO:0000256" key="9">
    <source>
        <dbReference type="ARBA" id="ARBA00022989"/>
    </source>
</evidence>
<dbReference type="Pfam" id="PF01312">
    <property type="entry name" value="Bac_export_2"/>
    <property type="match status" value="1"/>
</dbReference>
<protein>
    <recommendedName>
        <fullName evidence="3">Flagellar biosynthetic protein FlhB</fullName>
    </recommendedName>
</protein>
<keyword evidence="5" id="KW-1003">Cell membrane</keyword>
<dbReference type="EMBL" id="BLAB01000001">
    <property type="protein sequence ID" value="GER94460.1"/>
    <property type="molecule type" value="Genomic_DNA"/>
</dbReference>
<evidence type="ECO:0000256" key="11">
    <source>
        <dbReference type="ARBA" id="ARBA00023225"/>
    </source>
</evidence>
<keyword evidence="10 13" id="KW-0472">Membrane</keyword>
<dbReference type="FunFam" id="3.40.1690.10:FF:000001">
    <property type="entry name" value="Flagellar biosynthetic protein FlhB"/>
    <property type="match status" value="1"/>
</dbReference>
<evidence type="ECO:0000313" key="14">
    <source>
        <dbReference type="EMBL" id="GER94460.1"/>
    </source>
</evidence>
<comment type="caution">
    <text evidence="14">The sequence shown here is derived from an EMBL/GenBank/DDBJ whole genome shotgun (WGS) entry which is preliminary data.</text>
</comment>
<dbReference type="GO" id="GO:0044780">
    <property type="term" value="P:bacterial-type flagellum assembly"/>
    <property type="evidence" value="ECO:0007669"/>
    <property type="project" value="InterPro"/>
</dbReference>
<keyword evidence="14" id="KW-0969">Cilium</keyword>
<keyword evidence="4" id="KW-0813">Transport</keyword>
<accession>A0A5J4L6D0</accession>
<dbReference type="PANTHER" id="PTHR30531:SF12">
    <property type="entry name" value="FLAGELLAR BIOSYNTHETIC PROTEIN FLHB"/>
    <property type="match status" value="1"/>
</dbReference>
<evidence type="ECO:0000256" key="2">
    <source>
        <dbReference type="ARBA" id="ARBA00010690"/>
    </source>
</evidence>
<evidence type="ECO:0000256" key="1">
    <source>
        <dbReference type="ARBA" id="ARBA00004651"/>
    </source>
</evidence>